<feature type="non-terminal residue" evidence="2">
    <location>
        <position position="1"/>
    </location>
</feature>
<comment type="caution">
    <text evidence="2">The sequence shown here is derived from an EMBL/GenBank/DDBJ whole genome shotgun (WGS) entry which is preliminary data.</text>
</comment>
<name>A0ABN7VPY5_GIGMA</name>
<evidence type="ECO:0000313" key="2">
    <source>
        <dbReference type="EMBL" id="CAG8792018.1"/>
    </source>
</evidence>
<proteinExistence type="predicted"/>
<protein>
    <submittedName>
        <fullName evidence="2">42950_t:CDS:1</fullName>
    </submittedName>
</protein>
<reference evidence="2 3" key="1">
    <citation type="submission" date="2021-06" db="EMBL/GenBank/DDBJ databases">
        <authorList>
            <person name="Kallberg Y."/>
            <person name="Tangrot J."/>
            <person name="Rosling A."/>
        </authorList>
    </citation>
    <scope>NUCLEOTIDE SEQUENCE [LARGE SCALE GENOMIC DNA]</scope>
    <source>
        <strain evidence="2 3">120-4 pot B 10/14</strain>
    </source>
</reference>
<gene>
    <name evidence="2" type="ORF">GMARGA_LOCUS21382</name>
</gene>
<evidence type="ECO:0000313" key="3">
    <source>
        <dbReference type="Proteomes" id="UP000789901"/>
    </source>
</evidence>
<accession>A0ABN7VPY5</accession>
<dbReference type="EMBL" id="CAJVQB010019690">
    <property type="protein sequence ID" value="CAG8792018.1"/>
    <property type="molecule type" value="Genomic_DNA"/>
</dbReference>
<sequence>SYANAAAYVNRTKKGTAGAGWELAFIIIVCGARTYGVSPVTSREFLEKKKKRARKNEATDTQRLWNEQMQKALDERFSKLEQVGLTANEASTNNRRMTDETQNEQATPVTICSQPVMRDKLPQAKTINIHQ</sequence>
<feature type="region of interest" description="Disordered" evidence="1">
    <location>
        <begin position="86"/>
        <end position="115"/>
    </location>
</feature>
<evidence type="ECO:0000256" key="1">
    <source>
        <dbReference type="SAM" id="MobiDB-lite"/>
    </source>
</evidence>
<keyword evidence="3" id="KW-1185">Reference proteome</keyword>
<dbReference type="Proteomes" id="UP000789901">
    <property type="component" value="Unassembled WGS sequence"/>
</dbReference>
<feature type="compositionally biased region" description="Polar residues" evidence="1">
    <location>
        <begin position="103"/>
        <end position="113"/>
    </location>
</feature>
<organism evidence="2 3">
    <name type="scientific">Gigaspora margarita</name>
    <dbReference type="NCBI Taxonomy" id="4874"/>
    <lineage>
        <taxon>Eukaryota</taxon>
        <taxon>Fungi</taxon>
        <taxon>Fungi incertae sedis</taxon>
        <taxon>Mucoromycota</taxon>
        <taxon>Glomeromycotina</taxon>
        <taxon>Glomeromycetes</taxon>
        <taxon>Diversisporales</taxon>
        <taxon>Gigasporaceae</taxon>
        <taxon>Gigaspora</taxon>
    </lineage>
</organism>